<organism evidence="6 7">
    <name type="scientific">Bacillus gobiensis</name>
    <dbReference type="NCBI Taxonomy" id="1441095"/>
    <lineage>
        <taxon>Bacteria</taxon>
        <taxon>Bacillati</taxon>
        <taxon>Bacillota</taxon>
        <taxon>Bacilli</taxon>
        <taxon>Bacillales</taxon>
        <taxon>Bacillaceae</taxon>
        <taxon>Bacillus</taxon>
    </lineage>
</organism>
<evidence type="ECO:0000313" key="6">
    <source>
        <dbReference type="EMBL" id="ALC80755.1"/>
    </source>
</evidence>
<dbReference type="Pfam" id="PF06925">
    <property type="entry name" value="MGDG_synth"/>
    <property type="match status" value="1"/>
</dbReference>
<dbReference type="Proteomes" id="UP000067625">
    <property type="component" value="Chromosome"/>
</dbReference>
<dbReference type="OrthoDB" id="9815663at2"/>
<dbReference type="SUPFAM" id="SSF53756">
    <property type="entry name" value="UDP-Glycosyltransferase/glycogen phosphorylase"/>
    <property type="match status" value="1"/>
</dbReference>
<dbReference type="GO" id="GO:0016758">
    <property type="term" value="F:hexosyltransferase activity"/>
    <property type="evidence" value="ECO:0007669"/>
    <property type="project" value="InterPro"/>
</dbReference>
<proteinExistence type="inferred from homology"/>
<evidence type="ECO:0000256" key="3">
    <source>
        <dbReference type="ARBA" id="ARBA00022679"/>
    </source>
</evidence>
<evidence type="ECO:0000256" key="1">
    <source>
        <dbReference type="ARBA" id="ARBA00006962"/>
    </source>
</evidence>
<keyword evidence="2" id="KW-0328">Glycosyltransferase</keyword>
<dbReference type="InterPro" id="IPR001296">
    <property type="entry name" value="Glyco_trans_1"/>
</dbReference>
<dbReference type="AlphaFoldDB" id="A0A0M4FS59"/>
<accession>A0A0M4FS59</accession>
<dbReference type="InterPro" id="IPR009695">
    <property type="entry name" value="Diacylglyc_glucosyltr_N"/>
</dbReference>
<evidence type="ECO:0000313" key="7">
    <source>
        <dbReference type="Proteomes" id="UP000067625"/>
    </source>
</evidence>
<protein>
    <recommendedName>
        <fullName evidence="8">Galactosyldiacylglycerol synthase</fullName>
    </recommendedName>
</protein>
<keyword evidence="3" id="KW-0808">Transferase</keyword>
<evidence type="ECO:0000259" key="4">
    <source>
        <dbReference type="Pfam" id="PF00534"/>
    </source>
</evidence>
<sequence length="360" mass="41878">MKKVLLLPFLQISSGHHQVADALAEYIYRLDQTISCKKIDILHYTYGRGERLISNLYLYAIQRIPRFYSWLYKTNAYKTAARDKTYYFYEMLFLRSMKELVEREKPDLIICSHSLPSYLLNLLKKKNVLNVPVINAYTDFFINNVWGIQSIDHHFVPSLDCKQILEKLGVKPEKITVSGIPIHPEISIAKKENEKPTYNVLIAGGSLGVGPIEKLLKQKNHKINFFVLCGKNIQLYNKIKQLKSELITPVRYIQDRNEMNDLYDQMDLILTKPGGITISECLRKQIPVFLYYGLPGQEEINKAYLESNGLVIKLNDGDQLEETILKFLEDEKEREEHLKRVTAHIHTFEDFTSVIQSYLL</sequence>
<feature type="domain" description="Diacylglycerol glucosyltransferase N-terminal" evidence="5">
    <location>
        <begin position="16"/>
        <end position="182"/>
    </location>
</feature>
<dbReference type="PATRIC" id="fig|1441095.3.peg.759"/>
<name>A0A0M4FS59_9BACI</name>
<dbReference type="GO" id="GO:0009247">
    <property type="term" value="P:glycolipid biosynthetic process"/>
    <property type="evidence" value="ECO:0007669"/>
    <property type="project" value="InterPro"/>
</dbReference>
<dbReference type="PANTHER" id="PTHR43025">
    <property type="entry name" value="MONOGALACTOSYLDIACYLGLYCEROL SYNTHASE"/>
    <property type="match status" value="1"/>
</dbReference>
<dbReference type="Pfam" id="PF00534">
    <property type="entry name" value="Glycos_transf_1"/>
    <property type="match status" value="1"/>
</dbReference>
<dbReference type="PANTHER" id="PTHR43025:SF3">
    <property type="entry name" value="MONOGALACTOSYLDIACYLGLYCEROL SYNTHASE 1, CHLOROPLASTIC"/>
    <property type="match status" value="1"/>
</dbReference>
<reference evidence="6 7" key="2">
    <citation type="journal article" date="2016" name="Int. J. Syst. Evol. Microbiol.">
        <title>Bacillus gobiensis sp. nov., isolated from a soil sample.</title>
        <authorList>
            <person name="Liu B."/>
            <person name="Liu G.H."/>
            <person name="Cetin S."/>
            <person name="Schumann P."/>
            <person name="Pan Z.Z."/>
            <person name="Chen Q.Q."/>
        </authorList>
    </citation>
    <scope>NUCLEOTIDE SEQUENCE [LARGE SCALE GENOMIC DNA]</scope>
    <source>
        <strain evidence="6 7">FJAT-4402</strain>
    </source>
</reference>
<evidence type="ECO:0008006" key="8">
    <source>
        <dbReference type="Google" id="ProtNLM"/>
    </source>
</evidence>
<evidence type="ECO:0000256" key="2">
    <source>
        <dbReference type="ARBA" id="ARBA00022676"/>
    </source>
</evidence>
<reference evidence="7" key="1">
    <citation type="submission" date="2015-08" db="EMBL/GenBank/DDBJ databases">
        <title>Genome sequencing project for genomic taxonomy and phylogenomics of Bacillus-like bacteria.</title>
        <authorList>
            <person name="Liu B."/>
            <person name="Wang J."/>
            <person name="Zhu Y."/>
            <person name="Liu G."/>
            <person name="Chen Q."/>
            <person name="Chen Z."/>
            <person name="Lan J."/>
            <person name="Che J."/>
            <person name="Ge C."/>
            <person name="Shi H."/>
            <person name="Pan Z."/>
            <person name="Liu X."/>
        </authorList>
    </citation>
    <scope>NUCLEOTIDE SEQUENCE [LARGE SCALE GENOMIC DNA]</scope>
    <source>
        <strain evidence="7">FJAT-4402</strain>
    </source>
</reference>
<evidence type="ECO:0000259" key="5">
    <source>
        <dbReference type="Pfam" id="PF06925"/>
    </source>
</evidence>
<dbReference type="Gene3D" id="3.40.50.2000">
    <property type="entry name" value="Glycogen Phosphorylase B"/>
    <property type="match status" value="2"/>
</dbReference>
<dbReference type="EMBL" id="CP012600">
    <property type="protein sequence ID" value="ALC80755.1"/>
    <property type="molecule type" value="Genomic_DNA"/>
</dbReference>
<dbReference type="GO" id="GO:0016020">
    <property type="term" value="C:membrane"/>
    <property type="evidence" value="ECO:0007669"/>
    <property type="project" value="GOC"/>
</dbReference>
<dbReference type="STRING" id="1441095.AM592_03480"/>
<gene>
    <name evidence="6" type="ORF">AM592_03480</name>
</gene>
<dbReference type="RefSeq" id="WP_053602495.1">
    <property type="nucleotide sequence ID" value="NZ_CP012600.1"/>
</dbReference>
<dbReference type="InterPro" id="IPR050519">
    <property type="entry name" value="Glycosyltransf_28_UgtP"/>
</dbReference>
<feature type="domain" description="Glycosyl transferase family 1" evidence="4">
    <location>
        <begin position="215"/>
        <end position="336"/>
    </location>
</feature>
<keyword evidence="7" id="KW-1185">Reference proteome</keyword>
<comment type="similarity">
    <text evidence="1">Belongs to the glycosyltransferase 28 family.</text>
</comment>